<keyword evidence="2" id="KW-1133">Transmembrane helix</keyword>
<reference evidence="4" key="1">
    <citation type="journal article" date="2019" name="Int. J. Syst. Evol. Microbiol.">
        <title>The Global Catalogue of Microorganisms (GCM) 10K type strain sequencing project: providing services to taxonomists for standard genome sequencing and annotation.</title>
        <authorList>
            <consortium name="The Broad Institute Genomics Platform"/>
            <consortium name="The Broad Institute Genome Sequencing Center for Infectious Disease"/>
            <person name="Wu L."/>
            <person name="Ma J."/>
        </authorList>
    </citation>
    <scope>NUCLEOTIDE SEQUENCE [LARGE SCALE GENOMIC DNA]</scope>
    <source>
        <strain evidence="4">NCAIM B.02333</strain>
    </source>
</reference>
<evidence type="ECO:0008006" key="5">
    <source>
        <dbReference type="Google" id="ProtNLM"/>
    </source>
</evidence>
<evidence type="ECO:0000313" key="3">
    <source>
        <dbReference type="EMBL" id="MFC3690398.1"/>
    </source>
</evidence>
<keyword evidence="4" id="KW-1185">Reference proteome</keyword>
<proteinExistence type="predicted"/>
<feature type="transmembrane region" description="Helical" evidence="2">
    <location>
        <begin position="297"/>
        <end position="317"/>
    </location>
</feature>
<dbReference type="EMBL" id="JBHRWW010000022">
    <property type="protein sequence ID" value="MFC3690398.1"/>
    <property type="molecule type" value="Genomic_DNA"/>
</dbReference>
<evidence type="ECO:0000256" key="2">
    <source>
        <dbReference type="SAM" id="Phobius"/>
    </source>
</evidence>
<feature type="transmembrane region" description="Helical" evidence="2">
    <location>
        <begin position="23"/>
        <end position="41"/>
    </location>
</feature>
<keyword evidence="2" id="KW-0812">Transmembrane</keyword>
<gene>
    <name evidence="3" type="ORF">ACFOLH_18775</name>
</gene>
<dbReference type="RefSeq" id="WP_376984472.1">
    <property type="nucleotide sequence ID" value="NZ_JBHRWW010000022.1"/>
</dbReference>
<feature type="transmembrane region" description="Helical" evidence="2">
    <location>
        <begin position="424"/>
        <end position="441"/>
    </location>
</feature>
<feature type="transmembrane region" description="Helical" evidence="2">
    <location>
        <begin position="265"/>
        <end position="285"/>
    </location>
</feature>
<feature type="transmembrane region" description="Helical" evidence="2">
    <location>
        <begin position="394"/>
        <end position="418"/>
    </location>
</feature>
<accession>A0ABV7WMQ3</accession>
<sequence length="643" mass="66343">MLALAGCVLVAWAAALVAADRVTTPLGVTGVVVALVVALLLRPRLPAGPVLPSLLVALLAVASVLLNRPYATTELLLGRDPAAYGFAATWLVDHPSVDVPLGAGRGAGIGFQVHGDAVTPLWTHAMPALGGLLGRARGADAALEVNLLLGALALVSVFVLGRRLAGDWVGLLVATATAVSLPFVHFTRGMYSEVATTASGVLAVALGLALLSTWSRRTAVATGLALGAAAASRIDGLLPAAVLVPLLALAARVDGRAPGATSARVRLVLLGLVPGLVAGQVDLWTSSRRYMGVQLELFLPVAGAAAVGAVLALLVVAAPVRAGQRLTGLLTGARPAAVLGGAAGLGVVLLLTRPLWDVSRHHENRNPLTESVQAAEGLPLDGWRSYEEQVAPWLAAYLGWPAVLAALVTAVLLLHRALLRREPAAAVVPVVLLVFLAYLSARTSITPDNVWVVRRFLPQVVPLTVVLAGLAVRLLHDEGGAARVVGWVLGGSLVLLPLLATAPVATHVEGRGQREAVARLCAAVGDADVVVAGPTWPSGTLRVHCRATVWEEGSPTPARLAEASDALGRGTVVVTTEPSEVPWRDGDEPPPTVRQQVERLERTLRPPPTSVVREDVVWWVGELGSDGLVDPVPPDDGGDGAVG</sequence>
<feature type="transmembrane region" description="Helical" evidence="2">
    <location>
        <begin position="337"/>
        <end position="356"/>
    </location>
</feature>
<keyword evidence="2" id="KW-0472">Membrane</keyword>
<feature type="transmembrane region" description="Helical" evidence="2">
    <location>
        <begin position="48"/>
        <end position="66"/>
    </location>
</feature>
<feature type="transmembrane region" description="Helical" evidence="2">
    <location>
        <begin position="453"/>
        <end position="472"/>
    </location>
</feature>
<dbReference type="Proteomes" id="UP001595685">
    <property type="component" value="Unassembled WGS sequence"/>
</dbReference>
<feature type="transmembrane region" description="Helical" evidence="2">
    <location>
        <begin position="484"/>
        <end position="505"/>
    </location>
</feature>
<feature type="transmembrane region" description="Helical" evidence="2">
    <location>
        <begin position="168"/>
        <end position="188"/>
    </location>
</feature>
<evidence type="ECO:0000313" key="4">
    <source>
        <dbReference type="Proteomes" id="UP001595685"/>
    </source>
</evidence>
<feature type="transmembrane region" description="Helical" evidence="2">
    <location>
        <begin position="141"/>
        <end position="161"/>
    </location>
</feature>
<feature type="region of interest" description="Disordered" evidence="1">
    <location>
        <begin position="624"/>
        <end position="643"/>
    </location>
</feature>
<name>A0ABV7WMQ3_9MICO</name>
<comment type="caution">
    <text evidence="3">The sequence shown here is derived from an EMBL/GenBank/DDBJ whole genome shotgun (WGS) entry which is preliminary data.</text>
</comment>
<protein>
    <recommendedName>
        <fullName evidence="5">Glycosyltransferase RgtA/B/C/D-like domain-containing protein</fullName>
    </recommendedName>
</protein>
<organism evidence="3 4">
    <name type="scientific">Aquipuribacter hungaricus</name>
    <dbReference type="NCBI Taxonomy" id="545624"/>
    <lineage>
        <taxon>Bacteria</taxon>
        <taxon>Bacillati</taxon>
        <taxon>Actinomycetota</taxon>
        <taxon>Actinomycetes</taxon>
        <taxon>Micrococcales</taxon>
        <taxon>Intrasporangiaceae</taxon>
        <taxon>Aquipuribacter</taxon>
    </lineage>
</organism>
<feature type="transmembrane region" description="Helical" evidence="2">
    <location>
        <begin position="194"/>
        <end position="214"/>
    </location>
</feature>
<evidence type="ECO:0000256" key="1">
    <source>
        <dbReference type="SAM" id="MobiDB-lite"/>
    </source>
</evidence>